<feature type="transmembrane region" description="Helical" evidence="1">
    <location>
        <begin position="57"/>
        <end position="84"/>
    </location>
</feature>
<proteinExistence type="predicted"/>
<gene>
    <name evidence="2" type="ORF">SAMN02746062_00579</name>
</gene>
<sequence length="201" mass="23327">MLPPLSSETAKTVAMLSQGIENQEIIEFLQQQYAAPMYTLAWYQTQVVRQTLKWLEYSFMVIDIMIIPLILLMIMLSFGVYVFAPLHRFLFRKPPKNSRLQFDLSKREIMIVHENQKVETIELGVVSSLMYEYRPLCLSRDNKLILLNVYDKNGKAHLILEMETATLFGKSDPILLKQIDDLFGNLAKKMGLKIFFDKTGI</sequence>
<evidence type="ECO:0000313" key="2">
    <source>
        <dbReference type="EMBL" id="SOD66303.1"/>
    </source>
</evidence>
<organism evidence="2 3">
    <name type="scientific">Alysiella filiformis DSM 16848</name>
    <dbReference type="NCBI Taxonomy" id="1120981"/>
    <lineage>
        <taxon>Bacteria</taxon>
        <taxon>Pseudomonadati</taxon>
        <taxon>Pseudomonadota</taxon>
        <taxon>Betaproteobacteria</taxon>
        <taxon>Neisseriales</taxon>
        <taxon>Neisseriaceae</taxon>
        <taxon>Alysiella</taxon>
    </lineage>
</organism>
<protein>
    <submittedName>
        <fullName evidence="2">Uncharacterized protein</fullName>
    </submittedName>
</protein>
<dbReference type="AlphaFoldDB" id="A0A286E5Y2"/>
<accession>A0A286E5Y2</accession>
<keyword evidence="3" id="KW-1185">Reference proteome</keyword>
<name>A0A286E5Y2_9NEIS</name>
<reference evidence="2 3" key="1">
    <citation type="submission" date="2017-09" db="EMBL/GenBank/DDBJ databases">
        <authorList>
            <person name="Ehlers B."/>
            <person name="Leendertz F.H."/>
        </authorList>
    </citation>
    <scope>NUCLEOTIDE SEQUENCE [LARGE SCALE GENOMIC DNA]</scope>
    <source>
        <strain evidence="2 3">DSM 16848</strain>
    </source>
</reference>
<dbReference type="EMBL" id="OCNF01000003">
    <property type="protein sequence ID" value="SOD66303.1"/>
    <property type="molecule type" value="Genomic_DNA"/>
</dbReference>
<dbReference type="Proteomes" id="UP000219669">
    <property type="component" value="Unassembled WGS sequence"/>
</dbReference>
<dbReference type="OrthoDB" id="9989467at2"/>
<evidence type="ECO:0000313" key="3">
    <source>
        <dbReference type="Proteomes" id="UP000219669"/>
    </source>
</evidence>
<keyword evidence="1" id="KW-1133">Transmembrane helix</keyword>
<keyword evidence="1" id="KW-0472">Membrane</keyword>
<evidence type="ECO:0000256" key="1">
    <source>
        <dbReference type="SAM" id="Phobius"/>
    </source>
</evidence>
<keyword evidence="1" id="KW-0812">Transmembrane</keyword>
<dbReference type="RefSeq" id="WP_097113653.1">
    <property type="nucleotide sequence ID" value="NZ_CP083931.1"/>
</dbReference>